<name>A0A0A1UEQ1_ENTIV</name>
<keyword evidence="5" id="KW-0539">Nucleus</keyword>
<dbReference type="InterPro" id="IPR032563">
    <property type="entry name" value="DAMP1_SANT-like"/>
</dbReference>
<proteinExistence type="predicted"/>
<keyword evidence="4" id="KW-0804">Transcription</keyword>
<comment type="subcellular location">
    <subcellularLocation>
        <location evidence="1">Nucleus</location>
    </subcellularLocation>
</comment>
<dbReference type="GO" id="GO:0003714">
    <property type="term" value="F:transcription corepressor activity"/>
    <property type="evidence" value="ECO:0007669"/>
    <property type="project" value="TreeGrafter"/>
</dbReference>
<evidence type="ECO:0000256" key="2">
    <source>
        <dbReference type="ARBA" id="ARBA00022853"/>
    </source>
</evidence>
<dbReference type="OMA" id="HHYLEIN"/>
<dbReference type="InterPro" id="IPR027109">
    <property type="entry name" value="Swc4/Dmap1"/>
</dbReference>
<dbReference type="AlphaFoldDB" id="A0A0A1UEQ1"/>
<evidence type="ECO:0000256" key="3">
    <source>
        <dbReference type="ARBA" id="ARBA00023015"/>
    </source>
</evidence>
<dbReference type="GO" id="GO:0000122">
    <property type="term" value="P:negative regulation of transcription by RNA polymerase II"/>
    <property type="evidence" value="ECO:0007669"/>
    <property type="project" value="TreeGrafter"/>
</dbReference>
<sequence length="216" mass="25390">MSIGKPTLPSFNTTLPSGIGLSSKQNETQHHYLEINTIEMYTTEEYDKYLQHKEWTRATTDSMMEYVKQYGMCWEVVHDRLVVYNEFRLSVDAVIERYLQIAMKLSQNRFTEKYPANSFIHPYDFFPFDRRFEEQRKEDGMQQLIENVVSLPQAKLFLSQTLLTKKEVQEDHVGSNAILDSLAPGVYSRFQLLMERTDLSKLGLYFDKDTTLSLLR</sequence>
<keyword evidence="2" id="KW-0156">Chromatin regulator</keyword>
<reference evidence="7 8" key="1">
    <citation type="submission" date="2012-10" db="EMBL/GenBank/DDBJ databases">
        <authorList>
            <person name="Zafar N."/>
            <person name="Inman J."/>
            <person name="Hall N."/>
            <person name="Lorenzi H."/>
            <person name="Caler E."/>
        </authorList>
    </citation>
    <scope>NUCLEOTIDE SEQUENCE [LARGE SCALE GENOMIC DNA]</scope>
    <source>
        <strain evidence="7 8">IP1</strain>
    </source>
</reference>
<dbReference type="Proteomes" id="UP000014680">
    <property type="component" value="Unassembled WGS sequence"/>
</dbReference>
<dbReference type="Pfam" id="PF16282">
    <property type="entry name" value="SANT_DAMP1_like"/>
    <property type="match status" value="1"/>
</dbReference>
<accession>A0A0A1UEQ1</accession>
<dbReference type="EMBL" id="KB206474">
    <property type="protein sequence ID" value="ELP91306.1"/>
    <property type="molecule type" value="Genomic_DNA"/>
</dbReference>
<keyword evidence="3" id="KW-0805">Transcription regulation</keyword>
<evidence type="ECO:0000256" key="4">
    <source>
        <dbReference type="ARBA" id="ARBA00023163"/>
    </source>
</evidence>
<dbReference type="GO" id="GO:0035267">
    <property type="term" value="C:NuA4 histone acetyltransferase complex"/>
    <property type="evidence" value="ECO:0007669"/>
    <property type="project" value="InterPro"/>
</dbReference>
<dbReference type="GO" id="GO:0000812">
    <property type="term" value="C:Swr1 complex"/>
    <property type="evidence" value="ECO:0007669"/>
    <property type="project" value="TreeGrafter"/>
</dbReference>
<evidence type="ECO:0000256" key="5">
    <source>
        <dbReference type="ARBA" id="ARBA00023242"/>
    </source>
</evidence>
<dbReference type="KEGG" id="eiv:EIN_153130"/>
<evidence type="ECO:0000313" key="8">
    <source>
        <dbReference type="Proteomes" id="UP000014680"/>
    </source>
</evidence>
<evidence type="ECO:0000313" key="7">
    <source>
        <dbReference type="EMBL" id="ELP91306.1"/>
    </source>
</evidence>
<dbReference type="VEuPathDB" id="AmoebaDB:EIN_153130"/>
<evidence type="ECO:0000256" key="1">
    <source>
        <dbReference type="ARBA" id="ARBA00004123"/>
    </source>
</evidence>
<dbReference type="OrthoDB" id="2385210at2759"/>
<evidence type="ECO:0000259" key="6">
    <source>
        <dbReference type="Pfam" id="PF16282"/>
    </source>
</evidence>
<dbReference type="PANTHER" id="PTHR12855">
    <property type="entry name" value="DNA METHYLTRANSFERASE 1-ASSOCIATED PROTEIN 1 FAMILY MEMBER"/>
    <property type="match status" value="1"/>
</dbReference>
<keyword evidence="8" id="KW-1185">Reference proteome</keyword>
<gene>
    <name evidence="7" type="ORF">EIN_153130</name>
</gene>
<protein>
    <recommendedName>
        <fullName evidence="6">dAMP1 SANT/Myb-like domain-containing protein</fullName>
    </recommendedName>
</protein>
<dbReference type="GO" id="GO:0006281">
    <property type="term" value="P:DNA repair"/>
    <property type="evidence" value="ECO:0007669"/>
    <property type="project" value="InterPro"/>
</dbReference>
<organism evidence="7 8">
    <name type="scientific">Entamoeba invadens IP1</name>
    <dbReference type="NCBI Taxonomy" id="370355"/>
    <lineage>
        <taxon>Eukaryota</taxon>
        <taxon>Amoebozoa</taxon>
        <taxon>Evosea</taxon>
        <taxon>Archamoebae</taxon>
        <taxon>Mastigamoebida</taxon>
        <taxon>Entamoebidae</taxon>
        <taxon>Entamoeba</taxon>
    </lineage>
</organism>
<dbReference type="Gene3D" id="1.10.10.60">
    <property type="entry name" value="Homeodomain-like"/>
    <property type="match status" value="1"/>
</dbReference>
<dbReference type="GO" id="GO:0006338">
    <property type="term" value="P:chromatin remodeling"/>
    <property type="evidence" value="ECO:0007669"/>
    <property type="project" value="InterPro"/>
</dbReference>
<dbReference type="PANTHER" id="PTHR12855:SF10">
    <property type="entry name" value="DNA METHYLTRANSFERASE 1-ASSOCIATED PROTEIN 1"/>
    <property type="match status" value="1"/>
</dbReference>
<feature type="domain" description="DAMP1 SANT/Myb-like" evidence="6">
    <location>
        <begin position="37"/>
        <end position="105"/>
    </location>
</feature>
<dbReference type="RefSeq" id="XP_004258077.1">
    <property type="nucleotide sequence ID" value="XM_004258029.1"/>
</dbReference>
<dbReference type="GeneID" id="14890442"/>